<sequence>MNTFIYLYPETSFFEVDLVAYFMKTVGNVTILTDDDRIIETNEGVRVMADLSIDEISAADIDVLVICGGNTDNIKKLSQLNNLIRECQKKNKVIGGICAGKNIVTKALCIENDSKHTQTLDGTIVLSPGNEYVDFALAIGKAVNIYKDEADYQETITYFKLFQYPDNAR</sequence>
<dbReference type="RefSeq" id="WP_346065933.1">
    <property type="nucleotide sequence ID" value="NZ_BRPJ01000075.1"/>
</dbReference>
<dbReference type="Pfam" id="PF01965">
    <property type="entry name" value="DJ-1_PfpI"/>
    <property type="match status" value="1"/>
</dbReference>
<evidence type="ECO:0000313" key="2">
    <source>
        <dbReference type="EMBL" id="GLB31752.1"/>
    </source>
</evidence>
<dbReference type="EMBL" id="BRPJ01000075">
    <property type="protein sequence ID" value="GLB31752.1"/>
    <property type="molecule type" value="Genomic_DNA"/>
</dbReference>
<comment type="caution">
    <text evidence="2">The sequence shown here is derived from an EMBL/GenBank/DDBJ whole genome shotgun (WGS) entry which is preliminary data.</text>
</comment>
<protein>
    <recommendedName>
        <fullName evidence="1">DJ-1/PfpI domain-containing protein</fullName>
    </recommendedName>
</protein>
<dbReference type="Proteomes" id="UP001419084">
    <property type="component" value="Unassembled WGS sequence"/>
</dbReference>
<reference evidence="2 3" key="1">
    <citation type="journal article" date="2024" name="Int. J. Syst. Evol. Microbiol.">
        <title>Lacrimispora brassicae sp. nov. isolated from fermented cabbage, and proposal of Clostridium indicum Gundawar et al. 2019 and Clostridium methoxybenzovorans Mechichi et al. 1999 as heterotypic synonyms of Lacrimispora amygdalina (Parshina et al. 2003) Haas and Blanchard 2020 and Lacrimispora indolis (McClung and McCoy 1957) Haas and Blanchard 2020, respectively.</title>
        <authorList>
            <person name="Kobayashi H."/>
            <person name="Tanizawa Y."/>
            <person name="Sakamoto M."/>
            <person name="Ohkuma M."/>
            <person name="Tohno M."/>
        </authorList>
    </citation>
    <scope>NUCLEOTIDE SEQUENCE [LARGE SCALE GENOMIC DNA]</scope>
    <source>
        <strain evidence="2 3">DSM 12857</strain>
    </source>
</reference>
<keyword evidence="3" id="KW-1185">Reference proteome</keyword>
<name>A0ABQ5MAB2_9FIRM</name>
<dbReference type="SUPFAM" id="SSF52317">
    <property type="entry name" value="Class I glutamine amidotransferase-like"/>
    <property type="match status" value="1"/>
</dbReference>
<gene>
    <name evidence="2" type="ORF">LAD12857_36750</name>
</gene>
<organism evidence="2 3">
    <name type="scientific">Lacrimispora amygdalina</name>
    <dbReference type="NCBI Taxonomy" id="253257"/>
    <lineage>
        <taxon>Bacteria</taxon>
        <taxon>Bacillati</taxon>
        <taxon>Bacillota</taxon>
        <taxon>Clostridia</taxon>
        <taxon>Lachnospirales</taxon>
        <taxon>Lachnospiraceae</taxon>
        <taxon>Lacrimispora</taxon>
    </lineage>
</organism>
<evidence type="ECO:0000259" key="1">
    <source>
        <dbReference type="Pfam" id="PF01965"/>
    </source>
</evidence>
<dbReference type="InterPro" id="IPR002818">
    <property type="entry name" value="DJ-1/PfpI"/>
</dbReference>
<evidence type="ECO:0000313" key="3">
    <source>
        <dbReference type="Proteomes" id="UP001419084"/>
    </source>
</evidence>
<accession>A0ABQ5MAB2</accession>
<feature type="domain" description="DJ-1/PfpI" evidence="1">
    <location>
        <begin position="21"/>
        <end position="118"/>
    </location>
</feature>
<dbReference type="Gene3D" id="3.40.50.880">
    <property type="match status" value="1"/>
</dbReference>
<proteinExistence type="predicted"/>
<dbReference type="InterPro" id="IPR029062">
    <property type="entry name" value="Class_I_gatase-like"/>
</dbReference>